<dbReference type="EMBL" id="ANQC01000035">
    <property type="protein sequence ID" value="ESV54120.1"/>
    <property type="molecule type" value="Genomic_DNA"/>
</dbReference>
<name>V6YZI7_STRAG</name>
<evidence type="ECO:0000313" key="1">
    <source>
        <dbReference type="EMBL" id="ESV54120.1"/>
    </source>
</evidence>
<proteinExistence type="predicted"/>
<gene>
    <name evidence="1" type="ORF">SAG0136_02350</name>
</gene>
<evidence type="ECO:0000313" key="2">
    <source>
        <dbReference type="Proteomes" id="UP000018482"/>
    </source>
</evidence>
<dbReference type="Proteomes" id="UP000018482">
    <property type="component" value="Unassembled WGS sequence"/>
</dbReference>
<comment type="caution">
    <text evidence="1">The sequence shown here is derived from an EMBL/GenBank/DDBJ whole genome shotgun (WGS) entry which is preliminary data.</text>
</comment>
<organism evidence="1 2">
    <name type="scientific">Streptococcus agalactiae LMG 14747</name>
    <dbReference type="NCBI Taxonomy" id="1154860"/>
    <lineage>
        <taxon>Bacteria</taxon>
        <taxon>Bacillati</taxon>
        <taxon>Bacillota</taxon>
        <taxon>Bacilli</taxon>
        <taxon>Lactobacillales</taxon>
        <taxon>Streptococcaceae</taxon>
        <taxon>Streptococcus</taxon>
    </lineage>
</organism>
<dbReference type="AlphaFoldDB" id="V6YZI7"/>
<protein>
    <submittedName>
        <fullName evidence="1">Uncharacterized protein</fullName>
    </submittedName>
</protein>
<sequence length="112" mass="13390">MPMIEMNMKEYMVMMFYLHLRIRTDDLSRWGLQTFLPEHVSSEKEGDLLYDSVLDFNDIYLQVINPKQKVILLKFVGILLEQYEEDSLFSEVCNEHNVNVIKMTNIVYHIQL</sequence>
<accession>V6YZI7</accession>
<reference evidence="1 2" key="1">
    <citation type="submission" date="2013-05" db="EMBL/GenBank/DDBJ databases">
        <authorList>
            <person name="Richards V.P."/>
            <person name="Durkin S.A.S."/>
            <person name="Kim M."/>
            <person name="Pavinski Bitar P.D."/>
            <person name="Stanhope M.J."/>
            <person name="Town C.D."/>
            <person name="Venter J.C."/>
        </authorList>
    </citation>
    <scope>NUCLEOTIDE SEQUENCE [LARGE SCALE GENOMIC DNA]</scope>
    <source>
        <strain evidence="1 2">LMG 14747</strain>
    </source>
</reference>